<dbReference type="InterPro" id="IPR014030">
    <property type="entry name" value="Ketoacyl_synth_N"/>
</dbReference>
<reference evidence="10" key="1">
    <citation type="submission" date="2024-06" db="EMBL/GenBank/DDBJ databases">
        <title>Streptomyces sp. strain HUAS MG91 genome sequences.</title>
        <authorList>
            <person name="Mo P."/>
        </authorList>
    </citation>
    <scope>NUCLEOTIDE SEQUENCE</scope>
    <source>
        <strain evidence="10">HUAS MG91</strain>
    </source>
</reference>
<feature type="compositionally biased region" description="Pro residues" evidence="7">
    <location>
        <begin position="755"/>
        <end position="771"/>
    </location>
</feature>
<evidence type="ECO:0000256" key="5">
    <source>
        <dbReference type="PROSITE-ProRule" id="PRU01363"/>
    </source>
</evidence>
<dbReference type="InterPro" id="IPR049552">
    <property type="entry name" value="PKS_DH_N"/>
</dbReference>
<dbReference type="SUPFAM" id="SSF53901">
    <property type="entry name" value="Thiolase-like"/>
    <property type="match status" value="2"/>
</dbReference>
<comment type="caution">
    <text evidence="5">Lacks conserved residue(s) required for the propagation of feature annotation.</text>
</comment>
<keyword evidence="4" id="KW-0511">Multifunctional enzyme</keyword>
<keyword evidence="1" id="KW-0596">Phosphopantetheine</keyword>
<dbReference type="CDD" id="cd00833">
    <property type="entry name" value="PKS"/>
    <property type="match status" value="1"/>
</dbReference>
<gene>
    <name evidence="10" type="ORF">ABII15_00115</name>
</gene>
<accession>A0AAU8IJS4</accession>
<dbReference type="PROSITE" id="PS52004">
    <property type="entry name" value="KS3_2"/>
    <property type="match status" value="1"/>
</dbReference>
<evidence type="ECO:0000256" key="3">
    <source>
        <dbReference type="ARBA" id="ARBA00022679"/>
    </source>
</evidence>
<feature type="compositionally biased region" description="Low complexity" evidence="7">
    <location>
        <begin position="1301"/>
        <end position="1312"/>
    </location>
</feature>
<name>A0AAU8IJS4_9ACTN</name>
<dbReference type="PROSITE" id="PS52019">
    <property type="entry name" value="PKS_MFAS_DH"/>
    <property type="match status" value="1"/>
</dbReference>
<dbReference type="InterPro" id="IPR014031">
    <property type="entry name" value="Ketoacyl_synth_C"/>
</dbReference>
<dbReference type="InterPro" id="IPR020841">
    <property type="entry name" value="PKS_Beta-ketoAc_synthase_dom"/>
</dbReference>
<dbReference type="KEGG" id="stac:ABII15_00115"/>
<dbReference type="RefSeq" id="WP_353940138.1">
    <property type="nucleotide sequence ID" value="NZ_CP159534.1"/>
</dbReference>
<dbReference type="SMART" id="SM00825">
    <property type="entry name" value="PKS_KS"/>
    <property type="match status" value="1"/>
</dbReference>
<evidence type="ECO:0000256" key="2">
    <source>
        <dbReference type="ARBA" id="ARBA00022553"/>
    </source>
</evidence>
<dbReference type="InterPro" id="IPR049900">
    <property type="entry name" value="PKS_mFAS_DH"/>
</dbReference>
<evidence type="ECO:0000256" key="6">
    <source>
        <dbReference type="RuleBase" id="RU003694"/>
    </source>
</evidence>
<dbReference type="InterPro" id="IPR036291">
    <property type="entry name" value="NAD(P)-bd_dom_sf"/>
</dbReference>
<protein>
    <submittedName>
        <fullName evidence="10">SDR family oxidoreductase</fullName>
    </submittedName>
</protein>
<dbReference type="InterPro" id="IPR013968">
    <property type="entry name" value="PKS_KR"/>
</dbReference>
<feature type="region of interest" description="C-terminal hotdog fold" evidence="5">
    <location>
        <begin position="1464"/>
        <end position="1611"/>
    </location>
</feature>
<dbReference type="GO" id="GO:0006633">
    <property type="term" value="P:fatty acid biosynthetic process"/>
    <property type="evidence" value="ECO:0007669"/>
    <property type="project" value="TreeGrafter"/>
</dbReference>
<dbReference type="PANTHER" id="PTHR43775:SF51">
    <property type="entry name" value="INACTIVE PHENOLPHTHIOCEROL SYNTHESIS POLYKETIDE SYNTHASE TYPE I PKS1-RELATED"/>
    <property type="match status" value="1"/>
</dbReference>
<dbReference type="InterPro" id="IPR016039">
    <property type="entry name" value="Thiolase-like"/>
</dbReference>
<dbReference type="Gene3D" id="3.40.47.10">
    <property type="match status" value="2"/>
</dbReference>
<dbReference type="Pfam" id="PF00109">
    <property type="entry name" value="ketoacyl-synt"/>
    <property type="match status" value="3"/>
</dbReference>
<comment type="similarity">
    <text evidence="6">Belongs to the thiolase-like superfamily. Beta-ketoacyl-ACP synthases family.</text>
</comment>
<evidence type="ECO:0000259" key="8">
    <source>
        <dbReference type="PROSITE" id="PS52004"/>
    </source>
</evidence>
<dbReference type="Pfam" id="PF02801">
    <property type="entry name" value="Ketoacyl-synt_C"/>
    <property type="match status" value="1"/>
</dbReference>
<dbReference type="PANTHER" id="PTHR43775">
    <property type="entry name" value="FATTY ACID SYNTHASE"/>
    <property type="match status" value="1"/>
</dbReference>
<feature type="domain" description="Ketosynthase family 3 (KS3)" evidence="8">
    <location>
        <begin position="12"/>
        <end position="443"/>
    </location>
</feature>
<keyword evidence="2" id="KW-0597">Phosphoprotein</keyword>
<dbReference type="Gene3D" id="3.10.129.10">
    <property type="entry name" value="Hotdog Thioesterase"/>
    <property type="match status" value="1"/>
</dbReference>
<feature type="domain" description="PKS/mFAS DH" evidence="9">
    <location>
        <begin position="1318"/>
        <end position="1611"/>
    </location>
</feature>
<organism evidence="10">
    <name type="scientific">Streptomyces tabacisoli</name>
    <dbReference type="NCBI Taxonomy" id="3156398"/>
    <lineage>
        <taxon>Bacteria</taxon>
        <taxon>Bacillati</taxon>
        <taxon>Actinomycetota</taxon>
        <taxon>Actinomycetes</taxon>
        <taxon>Kitasatosporales</taxon>
        <taxon>Streptomycetaceae</taxon>
        <taxon>Streptomyces</taxon>
    </lineage>
</organism>
<evidence type="ECO:0000259" key="9">
    <source>
        <dbReference type="PROSITE" id="PS52019"/>
    </source>
</evidence>
<dbReference type="SUPFAM" id="SSF51735">
    <property type="entry name" value="NAD(P)-binding Rossmann-fold domains"/>
    <property type="match status" value="1"/>
</dbReference>
<evidence type="ECO:0000256" key="4">
    <source>
        <dbReference type="ARBA" id="ARBA00023268"/>
    </source>
</evidence>
<evidence type="ECO:0000256" key="7">
    <source>
        <dbReference type="SAM" id="MobiDB-lite"/>
    </source>
</evidence>
<dbReference type="EMBL" id="CP159534">
    <property type="protein sequence ID" value="XCJ68452.1"/>
    <property type="molecule type" value="Genomic_DNA"/>
</dbReference>
<proteinExistence type="inferred from homology"/>
<dbReference type="SMART" id="SM00822">
    <property type="entry name" value="PKS_KR"/>
    <property type="match status" value="1"/>
</dbReference>
<dbReference type="Gene3D" id="3.40.50.720">
    <property type="entry name" value="NAD(P)-binding Rossmann-like Domain"/>
    <property type="match status" value="1"/>
</dbReference>
<feature type="region of interest" description="Disordered" evidence="7">
    <location>
        <begin position="755"/>
        <end position="778"/>
    </location>
</feature>
<feature type="region of interest" description="Disordered" evidence="7">
    <location>
        <begin position="1293"/>
        <end position="1313"/>
    </location>
</feature>
<dbReference type="GO" id="GO:0004312">
    <property type="term" value="F:fatty acid synthase activity"/>
    <property type="evidence" value="ECO:0007669"/>
    <property type="project" value="TreeGrafter"/>
</dbReference>
<evidence type="ECO:0000256" key="1">
    <source>
        <dbReference type="ARBA" id="ARBA00022450"/>
    </source>
</evidence>
<evidence type="ECO:0000313" key="10">
    <source>
        <dbReference type="EMBL" id="XCJ68452.1"/>
    </source>
</evidence>
<feature type="region of interest" description="N-terminal hotdog fold" evidence="5">
    <location>
        <begin position="1318"/>
        <end position="1450"/>
    </location>
</feature>
<keyword evidence="3 6" id="KW-0808">Transferase</keyword>
<dbReference type="InterPro" id="IPR050091">
    <property type="entry name" value="PKS_NRPS_Biosynth_Enz"/>
</dbReference>
<sequence length="1616" mass="169399">MSTRRPARTPAPDPVAIVGMGLRLPGAADPAALWDLLSHPRDPFSPPGTRYRQSHFLREDRGEPDRTYSPVAGFIHDTPGPEDAPHEVRWLRQCARQATAGVHTRPGDRSVCVVGAWPGGSQSLLHTAMTDLVVREWASVADSAEGTGPDGDELAVRAALATALPQSRPGAPEAADAVHAALRGLLPHDPSVLTVDTACSSSLYALDIGAKILRSGRADMALCGGVSVLEPTMSVLFSAIGGLSATGRLLALDAEADGTLFSDAAVLLTLKRLSRAQTDGDTVLAVLAGFGAAADGRGRSIAAPNPSGQIRAVRRAREERGLGPEDIDWVVAHATGTRAGDAAEIKALEQEAPADGWSCTATKSLVGHAGWASGTASVAHVLLALRHHAIPAQPGFRRSAHPLGRLDIPTTSRVWKARPNRPRTAAVSAFGFGGTNAHLLLSEAVPPQPPVSAPRPAQADPLVLVAWSAHLPGTPSTEAVRAWLNGTGPAPAARFDDTAPPFAAVGLPAPTVRAIDRAQTIALETAHRFAAEHGPLWEPVRERTAVIAAHSGLPSTLVDYALRAHADTLTAALRDHPGATAATRRVLELARDRTPAAGPDAMPGVLPNVIPSRLAARYDLRGASICVDTGRTSAATALDTAAAYVTSGEMDLALVLAVDAGSLHTGPHGTTHAAAQGAFLLALALASTARRHAWPVLTRLTPATELAGSAVDAAPLPSAAESAASAAGEVAAGGFHAAAEAVTLLARLGAAAPSPAPTLTLPPPGAPPARPGPDSAGHLTARHVTRRRPAPWQAAEDPGTVAALPARALVLTDHAPTAARLRGLTRNAEVTLLCTDPDAPPELRPGPLPALYTAVDRADGHVRVVARPHAWPAPPGPAAEALQELLLNALARTRANQTTGSLGAVVVAPAEHPQAAVFTALVPVLRADHPRLPVRVVASGTDDATLAWERLGREWHSADRAVAVWYHDGRRHRHELVPEPLPPAPSAGPLGPDGRGPHVVVASGGAGGVTTALLTALAEAGHAEAVWLLGTTDLDRLPREVLTATDEQIPALRAELIAHHLRTTRPGVAEAARLADRTLAGRRAALNLARLRSVADRTAVHYVVCDITDPDATAAAARQVRTRHDRVDLFLHAATRSRTAPLERKSPADFRLVRAVKITGYHLLREAFAELRPRLWCNIASVAAVHPLRGEIDYGPANAYLAAAADHPDSTGEITLGFPLWSESGYFAAQPDLAARVAAHGRLTGITDAEGVAHFLAEIAPDRGGPAAGVYLGTRERELMREELPGLLAQEEGRATDARRGASAGATVTAAPAEDESPAFLTAAARPGPEGGVRWELDLDGPDHDYLAHHTVRGRPAVPGTFLLAAAAEAALALHPGSTPTRIVDASFNAFVRPSHGRTRHTYTLSARTLPGSGPTTVVVDIHGQMELGDHRPPDRHHFRAHIVLDDPNTVVHRDPAPDDPGLSGRNLPPDPYYFATSPVHLTGPFANTWRWRDTERGPTSLWRPSAESFSRHPLLSRLPVPALLLCAVLRTRTLRPNAAGGHDVVAPRHIDRIDLGDPGSDQHMARIHPQGLTLHHDTDDNSYSAADTEGLVLVHISGFTGAVLPSTPPAGARRQ</sequence>
<dbReference type="Pfam" id="PF08659">
    <property type="entry name" value="KR"/>
    <property type="match status" value="1"/>
</dbReference>
<dbReference type="InterPro" id="IPR057326">
    <property type="entry name" value="KR_dom"/>
</dbReference>
<dbReference type="Pfam" id="PF21089">
    <property type="entry name" value="PKS_DH_N"/>
    <property type="match status" value="1"/>
</dbReference>